<organism evidence="6 7">
    <name type="scientific">Lutzomyia longipalpis</name>
    <name type="common">Sand fly</name>
    <dbReference type="NCBI Taxonomy" id="7200"/>
    <lineage>
        <taxon>Eukaryota</taxon>
        <taxon>Metazoa</taxon>
        <taxon>Ecdysozoa</taxon>
        <taxon>Arthropoda</taxon>
        <taxon>Hexapoda</taxon>
        <taxon>Insecta</taxon>
        <taxon>Pterygota</taxon>
        <taxon>Neoptera</taxon>
        <taxon>Endopterygota</taxon>
        <taxon>Diptera</taxon>
        <taxon>Nematocera</taxon>
        <taxon>Psychodoidea</taxon>
        <taxon>Psychodidae</taxon>
        <taxon>Lutzomyia</taxon>
        <taxon>Lutzomyia</taxon>
    </lineage>
</organism>
<dbReference type="AlphaFoldDB" id="A0A1B0CDM6"/>
<dbReference type="InterPro" id="IPR006602">
    <property type="entry name" value="DM10_dom"/>
</dbReference>
<evidence type="ECO:0000259" key="5">
    <source>
        <dbReference type="PROSITE" id="PS51336"/>
    </source>
</evidence>
<evidence type="ECO:0000313" key="7">
    <source>
        <dbReference type="Proteomes" id="UP000092461"/>
    </source>
</evidence>
<dbReference type="VEuPathDB" id="VectorBase:LLOJ002446"/>
<feature type="domain" description="DM10" evidence="5">
    <location>
        <begin position="6"/>
        <end position="89"/>
    </location>
</feature>
<evidence type="ECO:0000256" key="3">
    <source>
        <dbReference type="ARBA" id="ARBA00023212"/>
    </source>
</evidence>
<evidence type="ECO:0000256" key="2">
    <source>
        <dbReference type="ARBA" id="ARBA00022490"/>
    </source>
</evidence>
<dbReference type="VEuPathDB" id="VectorBase:LLONM1_004092"/>
<dbReference type="EnsemblMetazoa" id="LLOJ002446-RA">
    <property type="protein sequence ID" value="LLOJ002446-PA"/>
    <property type="gene ID" value="LLOJ002446"/>
</dbReference>
<protein>
    <recommendedName>
        <fullName evidence="5">DM10 domain-containing protein</fullName>
    </recommendedName>
</protein>
<evidence type="ECO:0000313" key="6">
    <source>
        <dbReference type="EnsemblMetazoa" id="LLOJ002446-PA"/>
    </source>
</evidence>
<dbReference type="SMART" id="SM00676">
    <property type="entry name" value="DM10"/>
    <property type="match status" value="1"/>
</dbReference>
<comment type="subcellular location">
    <subcellularLocation>
        <location evidence="1">Cytoplasm</location>
        <location evidence="1">Cytoskeleton</location>
        <location evidence="1">Cilium axoneme</location>
    </subcellularLocation>
</comment>
<dbReference type="EMBL" id="AJWK01008023">
    <property type="status" value="NOT_ANNOTATED_CDS"/>
    <property type="molecule type" value="Genomic_DNA"/>
</dbReference>
<dbReference type="PROSITE" id="PS51336">
    <property type="entry name" value="DM10"/>
    <property type="match status" value="1"/>
</dbReference>
<evidence type="ECO:0000256" key="1">
    <source>
        <dbReference type="ARBA" id="ARBA00004430"/>
    </source>
</evidence>
<dbReference type="Gene3D" id="2.30.29.170">
    <property type="match status" value="1"/>
</dbReference>
<reference evidence="6" key="1">
    <citation type="submission" date="2020-05" db="UniProtKB">
        <authorList>
            <consortium name="EnsemblMetazoa"/>
        </authorList>
    </citation>
    <scope>IDENTIFICATION</scope>
    <source>
        <strain evidence="6">Jacobina</strain>
    </source>
</reference>
<accession>A0A1B0CDM6</accession>
<dbReference type="GO" id="GO:0005930">
    <property type="term" value="C:axoneme"/>
    <property type="evidence" value="ECO:0007669"/>
    <property type="project" value="UniProtKB-SubCell"/>
</dbReference>
<keyword evidence="2" id="KW-0963">Cytoplasm</keyword>
<evidence type="ECO:0000256" key="4">
    <source>
        <dbReference type="ARBA" id="ARBA00023273"/>
    </source>
</evidence>
<name>A0A1B0CDM6_LUTLO</name>
<keyword evidence="4" id="KW-0966">Cell projection</keyword>
<keyword evidence="3" id="KW-0206">Cytoskeleton</keyword>
<keyword evidence="7" id="KW-1185">Reference proteome</keyword>
<proteinExistence type="predicted"/>
<dbReference type="Proteomes" id="UP000092461">
    <property type="component" value="Unassembled WGS sequence"/>
</dbReference>
<sequence>MQAINDPEKLIFVALAETDGGLEKRIFLHFYCHDNSIEMIDEKTRKPFLRRIRVDHLTKKDFYVGSRLLIFGRNINIIDYGDSKTKKEL</sequence>